<keyword evidence="6" id="KW-0349">Heme</keyword>
<evidence type="ECO:0000313" key="8">
    <source>
        <dbReference type="EMBL" id="KAL2851110.1"/>
    </source>
</evidence>
<evidence type="ECO:0000256" key="1">
    <source>
        <dbReference type="ARBA" id="ARBA00001971"/>
    </source>
</evidence>
<keyword evidence="5 6" id="KW-0408">Iron</keyword>
<dbReference type="PRINTS" id="PR00463">
    <property type="entry name" value="EP450I"/>
</dbReference>
<evidence type="ECO:0000256" key="5">
    <source>
        <dbReference type="ARBA" id="ARBA00023004"/>
    </source>
</evidence>
<dbReference type="SUPFAM" id="SSF48264">
    <property type="entry name" value="Cytochrome P450"/>
    <property type="match status" value="1"/>
</dbReference>
<dbReference type="EMBL" id="JBFXLU010000032">
    <property type="protein sequence ID" value="KAL2851110.1"/>
    <property type="molecule type" value="Genomic_DNA"/>
</dbReference>
<proteinExistence type="inferred from homology"/>
<protein>
    <submittedName>
        <fullName evidence="8">Cytochrome P450</fullName>
    </submittedName>
</protein>
<feature type="compositionally biased region" description="Acidic residues" evidence="7">
    <location>
        <begin position="239"/>
        <end position="252"/>
    </location>
</feature>
<evidence type="ECO:0000313" key="9">
    <source>
        <dbReference type="Proteomes" id="UP001610446"/>
    </source>
</evidence>
<feature type="compositionally biased region" description="Basic and acidic residues" evidence="7">
    <location>
        <begin position="221"/>
        <end position="237"/>
    </location>
</feature>
<organism evidence="8 9">
    <name type="scientific">Aspergillus pseudoustus</name>
    <dbReference type="NCBI Taxonomy" id="1810923"/>
    <lineage>
        <taxon>Eukaryota</taxon>
        <taxon>Fungi</taxon>
        <taxon>Dikarya</taxon>
        <taxon>Ascomycota</taxon>
        <taxon>Pezizomycotina</taxon>
        <taxon>Eurotiomycetes</taxon>
        <taxon>Eurotiomycetidae</taxon>
        <taxon>Eurotiales</taxon>
        <taxon>Aspergillaceae</taxon>
        <taxon>Aspergillus</taxon>
        <taxon>Aspergillus subgen. Nidulantes</taxon>
    </lineage>
</organism>
<dbReference type="PANTHER" id="PTHR24305:SF232">
    <property type="entry name" value="P450, PUTATIVE (EUROFUNG)-RELATED"/>
    <property type="match status" value="1"/>
</dbReference>
<evidence type="ECO:0000256" key="4">
    <source>
        <dbReference type="ARBA" id="ARBA00023002"/>
    </source>
</evidence>
<evidence type="ECO:0000256" key="6">
    <source>
        <dbReference type="RuleBase" id="RU000461"/>
    </source>
</evidence>
<dbReference type="PRINTS" id="PR00385">
    <property type="entry name" value="P450"/>
</dbReference>
<dbReference type="InterPro" id="IPR001128">
    <property type="entry name" value="Cyt_P450"/>
</dbReference>
<accession>A0ABR4KFQ7</accession>
<comment type="cofactor">
    <cofactor evidence="1">
        <name>heme</name>
        <dbReference type="ChEBI" id="CHEBI:30413"/>
    </cofactor>
</comment>
<comment type="caution">
    <text evidence="8">The sequence shown here is derived from an EMBL/GenBank/DDBJ whole genome shotgun (WGS) entry which is preliminary data.</text>
</comment>
<dbReference type="InterPro" id="IPR017972">
    <property type="entry name" value="Cyt_P450_CS"/>
</dbReference>
<name>A0ABR4KFQ7_9EURO</name>
<evidence type="ECO:0000256" key="3">
    <source>
        <dbReference type="ARBA" id="ARBA00022723"/>
    </source>
</evidence>
<dbReference type="Gene3D" id="1.10.630.10">
    <property type="entry name" value="Cytochrome P450"/>
    <property type="match status" value="1"/>
</dbReference>
<reference evidence="8 9" key="1">
    <citation type="submission" date="2024-07" db="EMBL/GenBank/DDBJ databases">
        <title>Section-level genome sequencing and comparative genomics of Aspergillus sections Usti and Cavernicolus.</title>
        <authorList>
            <consortium name="Lawrence Berkeley National Laboratory"/>
            <person name="Nybo J.L."/>
            <person name="Vesth T.C."/>
            <person name="Theobald S."/>
            <person name="Frisvad J.C."/>
            <person name="Larsen T.O."/>
            <person name="Kjaerboelling I."/>
            <person name="Rothschild-Mancinelli K."/>
            <person name="Lyhne E.K."/>
            <person name="Kogle M.E."/>
            <person name="Barry K."/>
            <person name="Clum A."/>
            <person name="Na H."/>
            <person name="Ledsgaard L."/>
            <person name="Lin J."/>
            <person name="Lipzen A."/>
            <person name="Kuo A."/>
            <person name="Riley R."/>
            <person name="Mondo S."/>
            <person name="Labutti K."/>
            <person name="Haridas S."/>
            <person name="Pangalinan J."/>
            <person name="Salamov A.A."/>
            <person name="Simmons B.A."/>
            <person name="Magnuson J.K."/>
            <person name="Chen J."/>
            <person name="Drula E."/>
            <person name="Henrissat B."/>
            <person name="Wiebenga A."/>
            <person name="Lubbers R.J."/>
            <person name="Gomes A.C."/>
            <person name="Makela M.R."/>
            <person name="Stajich J."/>
            <person name="Grigoriev I.V."/>
            <person name="Mortensen U.H."/>
            <person name="De Vries R.P."/>
            <person name="Baker S.E."/>
            <person name="Andersen M.R."/>
        </authorList>
    </citation>
    <scope>NUCLEOTIDE SEQUENCE [LARGE SCALE GENOMIC DNA]</scope>
    <source>
        <strain evidence="8 9">CBS 123904</strain>
    </source>
</reference>
<dbReference type="Proteomes" id="UP001610446">
    <property type="component" value="Unassembled WGS sequence"/>
</dbReference>
<dbReference type="InterPro" id="IPR036396">
    <property type="entry name" value="Cyt_P450_sf"/>
</dbReference>
<keyword evidence="4 6" id="KW-0560">Oxidoreductase</keyword>
<gene>
    <name evidence="8" type="ORF">BJY01DRAFT_261132</name>
</gene>
<keyword evidence="9" id="KW-1185">Reference proteome</keyword>
<feature type="region of interest" description="Disordered" evidence="7">
    <location>
        <begin position="221"/>
        <end position="252"/>
    </location>
</feature>
<comment type="similarity">
    <text evidence="2 6">Belongs to the cytochrome P450 family.</text>
</comment>
<dbReference type="Pfam" id="PF00067">
    <property type="entry name" value="p450"/>
    <property type="match status" value="2"/>
</dbReference>
<keyword evidence="3 6" id="KW-0479">Metal-binding</keyword>
<dbReference type="InterPro" id="IPR050121">
    <property type="entry name" value="Cytochrome_P450_monoxygenase"/>
</dbReference>
<dbReference type="InterPro" id="IPR002401">
    <property type="entry name" value="Cyt_P450_E_grp-I"/>
</dbReference>
<evidence type="ECO:0000256" key="7">
    <source>
        <dbReference type="SAM" id="MobiDB-lite"/>
    </source>
</evidence>
<evidence type="ECO:0000256" key="2">
    <source>
        <dbReference type="ARBA" id="ARBA00010617"/>
    </source>
</evidence>
<keyword evidence="6" id="KW-0503">Monooxygenase</keyword>
<sequence length="583" mass="65353">MEALTLLTIALGAVPTLYLIYLSLLPHPLPGIPYRPSSARSLLGDIPALLTHLSTHPTNTFTTYTTSLMRQLDSPVIQIFPRPRFLSLLPGISSVKPKVVVLGDYATAYDVFVRRSREFDRSPSIGNMLLGFIPRNHIHLRTNGTWKAQRRLLLGAMGKGFLFGVLAPVIGERAERLVDVWKEKGKLAKERPWSAQRDLYLLALSGVAAFTFGGQFEEGLEKEVGVGREEPSERSEGEGMPDGEDSDQPVEFPEQDIPDIFRASLEITRTMGELRGSLMPRVKWEIVRRRERLKWARTVMADTVNREIAKAVEKLDRSREATPECAVEHMVAHERNLAMKEGRRPDYFSPVMVDEITGFMIATYETTGSTLCWGFKYLTDLPSIQNKLRHALEKGYPAALKERRSPTIEEMNNTDIPYLDAVSEEILRFANPATGVDRQAVVDTEILGHAVPKGTIVACLLPEPALISPPEIAKNLSQRSSSINSNSWDDSDLAHFRPERWILHGEFDLDAAPRVAFGLGPRGCPGKRLAYMEIKAGLVSVLWNFELLPCPAELSGYEKLVLATQKPKQCYVRLREISRSWTL</sequence>
<dbReference type="PANTHER" id="PTHR24305">
    <property type="entry name" value="CYTOCHROME P450"/>
    <property type="match status" value="1"/>
</dbReference>
<dbReference type="PROSITE" id="PS00086">
    <property type="entry name" value="CYTOCHROME_P450"/>
    <property type="match status" value="1"/>
</dbReference>